<dbReference type="OrthoDB" id="1696465at2759"/>
<dbReference type="Proteomes" id="UP000541444">
    <property type="component" value="Unassembled WGS sequence"/>
</dbReference>
<evidence type="ECO:0000313" key="2">
    <source>
        <dbReference type="EMBL" id="KAF6143692.1"/>
    </source>
</evidence>
<reference evidence="2 3" key="1">
    <citation type="journal article" date="2020" name="IScience">
        <title>Genome Sequencing of the Endangered Kingdonia uniflora (Circaeasteraceae, Ranunculales) Reveals Potential Mechanisms of Evolutionary Specialization.</title>
        <authorList>
            <person name="Sun Y."/>
            <person name="Deng T."/>
            <person name="Zhang A."/>
            <person name="Moore M.J."/>
            <person name="Landis J.B."/>
            <person name="Lin N."/>
            <person name="Zhang H."/>
            <person name="Zhang X."/>
            <person name="Huang J."/>
            <person name="Zhang X."/>
            <person name="Sun H."/>
            <person name="Wang H."/>
        </authorList>
    </citation>
    <scope>NUCLEOTIDE SEQUENCE [LARGE SCALE GENOMIC DNA]</scope>
    <source>
        <strain evidence="2">TB1705</strain>
        <tissue evidence="2">Leaf</tissue>
    </source>
</reference>
<dbReference type="AlphaFoldDB" id="A0A7J7LMA4"/>
<organism evidence="2 3">
    <name type="scientific">Kingdonia uniflora</name>
    <dbReference type="NCBI Taxonomy" id="39325"/>
    <lineage>
        <taxon>Eukaryota</taxon>
        <taxon>Viridiplantae</taxon>
        <taxon>Streptophyta</taxon>
        <taxon>Embryophyta</taxon>
        <taxon>Tracheophyta</taxon>
        <taxon>Spermatophyta</taxon>
        <taxon>Magnoliopsida</taxon>
        <taxon>Ranunculales</taxon>
        <taxon>Circaeasteraceae</taxon>
        <taxon>Kingdonia</taxon>
    </lineage>
</organism>
<name>A0A7J7LMA4_9MAGN</name>
<dbReference type="PANTHER" id="PTHR35121:SF2">
    <property type="entry name" value="SWIM-TYPE DOMAIN-CONTAINING PROTEIN"/>
    <property type="match status" value="1"/>
</dbReference>
<comment type="caution">
    <text evidence="2">The sequence shown here is derived from an EMBL/GenBank/DDBJ whole genome shotgun (WGS) entry which is preliminary data.</text>
</comment>
<dbReference type="EMBL" id="JACGCM010002198">
    <property type="protein sequence ID" value="KAF6143692.1"/>
    <property type="molecule type" value="Genomic_DNA"/>
</dbReference>
<sequence length="99" mass="10935">MASGASRGMLGSIYEGSIVLTDMEIDRRPYHRNCSCALHKSNGRCYKAFPRERKISYPIRRSWSEGCLSLAASNYNSSSASSSPASVTLGLERENSMKH</sequence>
<dbReference type="PANTHER" id="PTHR35121">
    <property type="entry name" value="HOMEODOMAIN PROTEIN 8, PUTATIVE-RELATED"/>
    <property type="match status" value="1"/>
</dbReference>
<keyword evidence="3" id="KW-1185">Reference proteome</keyword>
<evidence type="ECO:0000313" key="3">
    <source>
        <dbReference type="Proteomes" id="UP000541444"/>
    </source>
</evidence>
<gene>
    <name evidence="2" type="ORF">GIB67_021702</name>
</gene>
<feature type="compositionally biased region" description="Low complexity" evidence="1">
    <location>
        <begin position="74"/>
        <end position="86"/>
    </location>
</feature>
<feature type="region of interest" description="Disordered" evidence="1">
    <location>
        <begin position="74"/>
        <end position="99"/>
    </location>
</feature>
<protein>
    <submittedName>
        <fullName evidence="2">Uncharacterized protein</fullName>
    </submittedName>
</protein>
<evidence type="ECO:0000256" key="1">
    <source>
        <dbReference type="SAM" id="MobiDB-lite"/>
    </source>
</evidence>
<proteinExistence type="predicted"/>
<accession>A0A7J7LMA4</accession>